<protein>
    <recommendedName>
        <fullName evidence="10">Flagellar protein FliL</fullName>
    </recommendedName>
</protein>
<evidence type="ECO:0000256" key="9">
    <source>
        <dbReference type="ARBA" id="ARBA00023136"/>
    </source>
</evidence>
<accession>G7V5U5</accession>
<evidence type="ECO:0000256" key="4">
    <source>
        <dbReference type="ARBA" id="ARBA00022475"/>
    </source>
</evidence>
<evidence type="ECO:0000256" key="5">
    <source>
        <dbReference type="ARBA" id="ARBA00022500"/>
    </source>
</evidence>
<comment type="similarity">
    <text evidence="3 10">Belongs to the FliL family.</text>
</comment>
<dbReference type="GO" id="GO:0006935">
    <property type="term" value="P:chemotaxis"/>
    <property type="evidence" value="ECO:0007669"/>
    <property type="project" value="UniProtKB-KW"/>
</dbReference>
<evidence type="ECO:0000313" key="11">
    <source>
        <dbReference type="EMBL" id="AER65850.1"/>
    </source>
</evidence>
<name>G7V5U5_THELD</name>
<evidence type="ECO:0000256" key="1">
    <source>
        <dbReference type="ARBA" id="ARBA00002254"/>
    </source>
</evidence>
<evidence type="ECO:0000256" key="10">
    <source>
        <dbReference type="RuleBase" id="RU364125"/>
    </source>
</evidence>
<keyword evidence="7 10" id="KW-0283">Flagellar rotation</keyword>
<proteinExistence type="inferred from homology"/>
<evidence type="ECO:0000256" key="8">
    <source>
        <dbReference type="ARBA" id="ARBA00022989"/>
    </source>
</evidence>
<keyword evidence="9 10" id="KW-0472">Membrane</keyword>
<dbReference type="GO" id="GO:0009425">
    <property type="term" value="C:bacterial-type flagellum basal body"/>
    <property type="evidence" value="ECO:0007669"/>
    <property type="project" value="InterPro"/>
</dbReference>
<comment type="subcellular location">
    <subcellularLocation>
        <location evidence="2">Cell membrane</location>
        <topology evidence="2">Single-pass membrane protein</topology>
    </subcellularLocation>
</comment>
<comment type="function">
    <text evidence="1 10">Controls the rotational direction of flagella during chemotaxis.</text>
</comment>
<dbReference type="AlphaFoldDB" id="G7V5U5"/>
<reference evidence="12" key="1">
    <citation type="submission" date="2011-10" db="EMBL/GenBank/DDBJ databases">
        <title>The complete genome of chromosome of Thermovirga lienii DSM 17291.</title>
        <authorList>
            <consortium name="US DOE Joint Genome Institute (JGI-PGF)"/>
            <person name="Lucas S."/>
            <person name="Copeland A."/>
            <person name="Lapidus A."/>
            <person name="Glavina del Rio T."/>
            <person name="Dalin E."/>
            <person name="Tice H."/>
            <person name="Bruce D."/>
            <person name="Goodwin L."/>
            <person name="Pitluck S."/>
            <person name="Peters L."/>
            <person name="Mikhailova N."/>
            <person name="Saunders E."/>
            <person name="Kyrpides N."/>
            <person name="Mavromatis K."/>
            <person name="Ivanova N."/>
            <person name="Last F.I."/>
            <person name="Brettin T."/>
            <person name="Detter J.C."/>
            <person name="Han C."/>
            <person name="Larimer F."/>
            <person name="Land M."/>
            <person name="Hauser L."/>
            <person name="Markowitz V."/>
            <person name="Cheng J.-F."/>
            <person name="Hugenholtz P."/>
            <person name="Woyke T."/>
            <person name="Wu D."/>
            <person name="Spring S."/>
            <person name="Schroeder M."/>
            <person name="Brambilla E.-M."/>
            <person name="Klenk H.-P."/>
            <person name="Eisen J.A."/>
        </authorList>
    </citation>
    <scope>NUCLEOTIDE SEQUENCE [LARGE SCALE GENOMIC DNA]</scope>
    <source>
        <strain evidence="12">ATCC BAA-1197 / DSM 17291 / Cas60314</strain>
    </source>
</reference>
<evidence type="ECO:0000256" key="6">
    <source>
        <dbReference type="ARBA" id="ARBA00022692"/>
    </source>
</evidence>
<keyword evidence="11" id="KW-0282">Flagellum</keyword>
<sequence>MKGKIKKIAIFGGIILIVIVVGVVAGLYFSGIVGKKPAESLDVVKNKSYPVFDLGEFRLSLPGDLSGDLLASFELVLELENEKVLEELSKDDYWKVLFRNEVIAQCLMAGKDSFKSAEGLLRLLERIAIRLNEVAPTFEGVEMPIRRVLVKSFITQ</sequence>
<dbReference type="KEGG" id="tli:Tlie_0104"/>
<dbReference type="InterPro" id="IPR005503">
    <property type="entry name" value="FliL"/>
</dbReference>
<keyword evidence="8 10" id="KW-1133">Transmembrane helix</keyword>
<dbReference type="GO" id="GO:0005886">
    <property type="term" value="C:plasma membrane"/>
    <property type="evidence" value="ECO:0007669"/>
    <property type="project" value="UniProtKB-SubCell"/>
</dbReference>
<organism evidence="11 12">
    <name type="scientific">Thermovirga lienii (strain ATCC BAA-1197 / DSM 17291 / Cas60314)</name>
    <dbReference type="NCBI Taxonomy" id="580340"/>
    <lineage>
        <taxon>Bacteria</taxon>
        <taxon>Thermotogati</taxon>
        <taxon>Synergistota</taxon>
        <taxon>Synergistia</taxon>
        <taxon>Synergistales</taxon>
        <taxon>Thermovirgaceae</taxon>
        <taxon>Thermovirga</taxon>
    </lineage>
</organism>
<feature type="transmembrane region" description="Helical" evidence="10">
    <location>
        <begin position="9"/>
        <end position="29"/>
    </location>
</feature>
<keyword evidence="5 10" id="KW-0145">Chemotaxis</keyword>
<evidence type="ECO:0000256" key="7">
    <source>
        <dbReference type="ARBA" id="ARBA00022779"/>
    </source>
</evidence>
<dbReference type="Pfam" id="PF03748">
    <property type="entry name" value="FliL"/>
    <property type="match status" value="1"/>
</dbReference>
<dbReference type="GO" id="GO:0071973">
    <property type="term" value="P:bacterial-type flagellum-dependent cell motility"/>
    <property type="evidence" value="ECO:0007669"/>
    <property type="project" value="InterPro"/>
</dbReference>
<evidence type="ECO:0000256" key="2">
    <source>
        <dbReference type="ARBA" id="ARBA00004162"/>
    </source>
</evidence>
<keyword evidence="4 10" id="KW-1003">Cell membrane</keyword>
<gene>
    <name evidence="11" type="ordered locus">Tlie_0104</name>
</gene>
<keyword evidence="6 10" id="KW-0812">Transmembrane</keyword>
<keyword evidence="11" id="KW-0966">Cell projection</keyword>
<keyword evidence="11" id="KW-0969">Cilium</keyword>
<dbReference type="HOGENOM" id="CLU_1685741_0_0_0"/>
<reference evidence="11 12" key="2">
    <citation type="journal article" date="2012" name="Stand. Genomic Sci.">
        <title>Genome sequence of the moderately thermophilic, amino-acid-degrading and sulfur-reducing bacterium Thermovirga lienii type strain (Cas60314(T)).</title>
        <authorList>
            <person name="Goker M."/>
            <person name="Saunders E."/>
            <person name="Lapidus A."/>
            <person name="Nolan M."/>
            <person name="Lucas S."/>
            <person name="Hammon N."/>
            <person name="Deshpande S."/>
            <person name="Cheng J.F."/>
            <person name="Han C."/>
            <person name="Tapia R."/>
            <person name="Goodwin L.A."/>
            <person name="Pitluck S."/>
            <person name="Liolios K."/>
            <person name="Mavromatis K."/>
            <person name="Pagani I."/>
            <person name="Ivanova N."/>
            <person name="Mikhailova N."/>
            <person name="Pati A."/>
            <person name="Chen A."/>
            <person name="Palaniappan K."/>
            <person name="Land M."/>
            <person name="Chang Y.J."/>
            <person name="Jeffries C.D."/>
            <person name="Brambilla E.M."/>
            <person name="Rohde M."/>
            <person name="Spring S."/>
            <person name="Detter J.C."/>
            <person name="Woyke T."/>
            <person name="Bristow J."/>
            <person name="Eisen J.A."/>
            <person name="Markowitz V."/>
            <person name="Hugenholtz P."/>
            <person name="Kyrpides N.C."/>
            <person name="Klenk H.P."/>
        </authorList>
    </citation>
    <scope>NUCLEOTIDE SEQUENCE [LARGE SCALE GENOMIC DNA]</scope>
    <source>
        <strain evidence="12">ATCC BAA-1197 / DSM 17291 / Cas60314</strain>
    </source>
</reference>
<evidence type="ECO:0000313" key="12">
    <source>
        <dbReference type="Proteomes" id="UP000005868"/>
    </source>
</evidence>
<dbReference type="EMBL" id="CP003096">
    <property type="protein sequence ID" value="AER65850.1"/>
    <property type="molecule type" value="Genomic_DNA"/>
</dbReference>
<dbReference type="STRING" id="580340.Tlie_0104"/>
<dbReference type="Proteomes" id="UP000005868">
    <property type="component" value="Chromosome"/>
</dbReference>
<evidence type="ECO:0000256" key="3">
    <source>
        <dbReference type="ARBA" id="ARBA00008281"/>
    </source>
</evidence>
<keyword evidence="12" id="KW-1185">Reference proteome</keyword>
<dbReference type="eggNOG" id="COG1580">
    <property type="taxonomic scope" value="Bacteria"/>
</dbReference>